<evidence type="ECO:0000256" key="2">
    <source>
        <dbReference type="SAM" id="Phobius"/>
    </source>
</evidence>
<dbReference type="InterPro" id="IPR036390">
    <property type="entry name" value="WH_DNA-bd_sf"/>
</dbReference>
<keyword evidence="5" id="KW-1185">Reference proteome</keyword>
<feature type="transmembrane region" description="Helical" evidence="2">
    <location>
        <begin position="314"/>
        <end position="333"/>
    </location>
</feature>
<feature type="region of interest" description="Disordered" evidence="1">
    <location>
        <begin position="160"/>
        <end position="237"/>
    </location>
</feature>
<keyword evidence="2" id="KW-1133">Transmembrane helix</keyword>
<dbReference type="RefSeq" id="WP_151161749.1">
    <property type="nucleotide sequence ID" value="NZ_WKJO01000001.1"/>
</dbReference>
<sequence length="335" mass="33087">MADLIPSNSGDSTDGPDDRDPRVIGLDSDDADDLLGAISSSTARSVLASLHESPATPSDLATDVDTSLQNVQYHLGNLSEAGLIEVTDTRYSEKGREMNVYAPADRALVVVAGREDDTSGLKSALTRLIGGIGVLGIGGAVLNRLARTGSVFPFAATGGADGGESGGGAESADVGGGGAGGANESTASEPDVSFTGESGDVNATGGEQTTAADATTTSDGGGGFNIAEATTTESADATQTAAEEATKTVTEAATRTAAETATSTPLPTSTPTATAEPTAEPATTAVQQATDATMQLTNGTSGTADLLGSLSPGALFFLGGLTVLVAWVALGVLRD</sequence>
<gene>
    <name evidence="4" type="ORF">GJR96_04000</name>
</gene>
<feature type="compositionally biased region" description="Polar residues" evidence="1">
    <location>
        <begin position="1"/>
        <end position="12"/>
    </location>
</feature>
<accession>A0A6A8GE06</accession>
<evidence type="ECO:0000313" key="5">
    <source>
        <dbReference type="Proteomes" id="UP000439022"/>
    </source>
</evidence>
<dbReference type="GO" id="GO:0003700">
    <property type="term" value="F:DNA-binding transcription factor activity"/>
    <property type="evidence" value="ECO:0007669"/>
    <property type="project" value="InterPro"/>
</dbReference>
<feature type="region of interest" description="Disordered" evidence="1">
    <location>
        <begin position="1"/>
        <end position="27"/>
    </location>
</feature>
<reference evidence="4 5" key="1">
    <citation type="submission" date="2019-11" db="EMBL/GenBank/DDBJ databases">
        <title>Whole genome sequence of Haloferax sp. MBLA0076.</title>
        <authorList>
            <person name="Seo M.-J."/>
            <person name="Cho E.-S."/>
        </authorList>
    </citation>
    <scope>NUCLEOTIDE SEQUENCE [LARGE SCALE GENOMIC DNA]</scope>
    <source>
        <strain evidence="4 5">MBLA0076</strain>
    </source>
</reference>
<feature type="compositionally biased region" description="Gly residues" evidence="1">
    <location>
        <begin position="160"/>
        <end position="181"/>
    </location>
</feature>
<keyword evidence="2" id="KW-0472">Membrane</keyword>
<dbReference type="InterPro" id="IPR001845">
    <property type="entry name" value="HTH_ArsR_DNA-bd_dom"/>
</dbReference>
<feature type="compositionally biased region" description="Low complexity" evidence="1">
    <location>
        <begin position="227"/>
        <end position="237"/>
    </location>
</feature>
<feature type="domain" description="HTH arsR-type" evidence="3">
    <location>
        <begin position="33"/>
        <end position="114"/>
    </location>
</feature>
<protein>
    <submittedName>
        <fullName evidence="4">Helix-turn-helix domain-containing protein</fullName>
    </submittedName>
</protein>
<dbReference type="AlphaFoldDB" id="A0A6A8GE06"/>
<feature type="compositionally biased region" description="Low complexity" evidence="1">
    <location>
        <begin position="203"/>
        <end position="218"/>
    </location>
</feature>
<keyword evidence="2" id="KW-0812">Transmembrane</keyword>
<evidence type="ECO:0000259" key="3">
    <source>
        <dbReference type="SMART" id="SM00418"/>
    </source>
</evidence>
<dbReference type="Proteomes" id="UP000439022">
    <property type="component" value="Unassembled WGS sequence"/>
</dbReference>
<feature type="region of interest" description="Disordered" evidence="1">
    <location>
        <begin position="255"/>
        <end position="281"/>
    </location>
</feature>
<comment type="caution">
    <text evidence="4">The sequence shown here is derived from an EMBL/GenBank/DDBJ whole genome shotgun (WGS) entry which is preliminary data.</text>
</comment>
<dbReference type="CDD" id="cd00090">
    <property type="entry name" value="HTH_ARSR"/>
    <property type="match status" value="1"/>
</dbReference>
<proteinExistence type="predicted"/>
<dbReference type="Gene3D" id="1.10.10.10">
    <property type="entry name" value="Winged helix-like DNA-binding domain superfamily/Winged helix DNA-binding domain"/>
    <property type="match status" value="1"/>
</dbReference>
<dbReference type="SUPFAM" id="SSF46785">
    <property type="entry name" value="Winged helix' DNA-binding domain"/>
    <property type="match status" value="1"/>
</dbReference>
<dbReference type="InterPro" id="IPR036388">
    <property type="entry name" value="WH-like_DNA-bd_sf"/>
</dbReference>
<dbReference type="EMBL" id="WKJO01000001">
    <property type="protein sequence ID" value="MRX21119.1"/>
    <property type="molecule type" value="Genomic_DNA"/>
</dbReference>
<evidence type="ECO:0000313" key="4">
    <source>
        <dbReference type="EMBL" id="MRX21119.1"/>
    </source>
</evidence>
<organism evidence="4 5">
    <name type="scientific">Haloferax litoreum</name>
    <dbReference type="NCBI Taxonomy" id="2666140"/>
    <lineage>
        <taxon>Archaea</taxon>
        <taxon>Methanobacteriati</taxon>
        <taxon>Methanobacteriota</taxon>
        <taxon>Stenosarchaea group</taxon>
        <taxon>Halobacteria</taxon>
        <taxon>Halobacteriales</taxon>
        <taxon>Haloferacaceae</taxon>
        <taxon>Haloferax</taxon>
    </lineage>
</organism>
<dbReference type="SMART" id="SM00418">
    <property type="entry name" value="HTH_ARSR"/>
    <property type="match status" value="1"/>
</dbReference>
<dbReference type="InterPro" id="IPR011991">
    <property type="entry name" value="ArsR-like_HTH"/>
</dbReference>
<name>A0A6A8GE06_9EURY</name>
<evidence type="ECO:0000256" key="1">
    <source>
        <dbReference type="SAM" id="MobiDB-lite"/>
    </source>
</evidence>
<dbReference type="Pfam" id="PF12840">
    <property type="entry name" value="HTH_20"/>
    <property type="match status" value="1"/>
</dbReference>